<proteinExistence type="predicted"/>
<gene>
    <name evidence="1" type="ORF">Tci_928271</name>
</gene>
<name>A0A699X851_TANCI</name>
<dbReference type="EMBL" id="BKCJ011827966">
    <property type="protein sequence ID" value="GFD56302.1"/>
    <property type="molecule type" value="Genomic_DNA"/>
</dbReference>
<accession>A0A699X851</accession>
<sequence length="49" mass="4846">MVGGLLAEATGGDFKTGALAAGASEALVTHLDSLVKGDDNLLTMSSQIV</sequence>
<comment type="caution">
    <text evidence="1">The sequence shown here is derived from an EMBL/GenBank/DDBJ whole genome shotgun (WGS) entry which is preliminary data.</text>
</comment>
<dbReference type="AlphaFoldDB" id="A0A699X851"/>
<organism evidence="1">
    <name type="scientific">Tanacetum cinerariifolium</name>
    <name type="common">Dalmatian daisy</name>
    <name type="synonym">Chrysanthemum cinerariifolium</name>
    <dbReference type="NCBI Taxonomy" id="118510"/>
    <lineage>
        <taxon>Eukaryota</taxon>
        <taxon>Viridiplantae</taxon>
        <taxon>Streptophyta</taxon>
        <taxon>Embryophyta</taxon>
        <taxon>Tracheophyta</taxon>
        <taxon>Spermatophyta</taxon>
        <taxon>Magnoliopsida</taxon>
        <taxon>eudicotyledons</taxon>
        <taxon>Gunneridae</taxon>
        <taxon>Pentapetalae</taxon>
        <taxon>asterids</taxon>
        <taxon>campanulids</taxon>
        <taxon>Asterales</taxon>
        <taxon>Asteraceae</taxon>
        <taxon>Asteroideae</taxon>
        <taxon>Anthemideae</taxon>
        <taxon>Anthemidinae</taxon>
        <taxon>Tanacetum</taxon>
    </lineage>
</organism>
<protein>
    <submittedName>
        <fullName evidence="1">Uncharacterized protein</fullName>
    </submittedName>
</protein>
<evidence type="ECO:0000313" key="1">
    <source>
        <dbReference type="EMBL" id="GFD56302.1"/>
    </source>
</evidence>
<feature type="non-terminal residue" evidence="1">
    <location>
        <position position="49"/>
    </location>
</feature>
<reference evidence="1" key="1">
    <citation type="journal article" date="2019" name="Sci. Rep.">
        <title>Draft genome of Tanacetum cinerariifolium, the natural source of mosquito coil.</title>
        <authorList>
            <person name="Yamashiro T."/>
            <person name="Shiraishi A."/>
            <person name="Satake H."/>
            <person name="Nakayama K."/>
        </authorList>
    </citation>
    <scope>NUCLEOTIDE SEQUENCE</scope>
</reference>